<comment type="similarity">
    <text evidence="1 4">Belongs to the aldehyde dehydrogenase family.</text>
</comment>
<dbReference type="InterPro" id="IPR016162">
    <property type="entry name" value="Ald_DH_N"/>
</dbReference>
<dbReference type="Gene3D" id="3.40.309.10">
    <property type="entry name" value="Aldehyde Dehydrogenase, Chain A, domain 2"/>
    <property type="match status" value="1"/>
</dbReference>
<dbReference type="Proteomes" id="UP001165270">
    <property type="component" value="Unassembled WGS sequence"/>
</dbReference>
<comment type="caution">
    <text evidence="6">The sequence shown here is derived from an EMBL/GenBank/DDBJ whole genome shotgun (WGS) entry which is preliminary data.</text>
</comment>
<evidence type="ECO:0000256" key="2">
    <source>
        <dbReference type="ARBA" id="ARBA00023002"/>
    </source>
</evidence>
<sequence>MVDKTESLYLDGRWVSPLNTHQPEQTTLVCASTEESLGSVALAGPADVDAAVRAARLAFDAPEGWAHWEPQQRSEALDRLADALHRRSEAIASAVSSQNGMPIAVSRQIESGLTGTIVRYYAELARTTPTEETRSHLVAGTTTVRMEPVGVVAAIPPSNFPQSLAATKYAPALAAGCTVILKPSPSTLLDAFHLMDAAAEAGLPPGVLNLLPASADSAAYLVGHPGIDAVAFTGSTTVGQQIAEICAPLLRPLTLELGGKSAAIVLDDADLDLSTMGERLFQATLLNNGQTCFLSTRILAPRSRYEQVVDVFAELASSLRVGNALDTDTQVGPVISQAQLDRVESSVAQAKADGARLVVGGGRPSGLDKGWFVEPTVFADVDNRSRVAQEEIFGPVLCITPYDDEDEAVRIANDSPYGLAGTVWSTSPERAHAMARRIRTGSVGINGYLPDPGAPFGGVKRSGIGRELGPQAMAWYQESKSIFH</sequence>
<feature type="domain" description="Aldehyde dehydrogenase" evidence="5">
    <location>
        <begin position="24"/>
        <end position="482"/>
    </location>
</feature>
<evidence type="ECO:0000313" key="6">
    <source>
        <dbReference type="EMBL" id="MCI3245712.1"/>
    </source>
</evidence>
<feature type="active site" evidence="3">
    <location>
        <position position="256"/>
    </location>
</feature>
<dbReference type="PANTHER" id="PTHR42804">
    <property type="entry name" value="ALDEHYDE DEHYDROGENASE"/>
    <property type="match status" value="1"/>
</dbReference>
<evidence type="ECO:0000259" key="5">
    <source>
        <dbReference type="Pfam" id="PF00171"/>
    </source>
</evidence>
<dbReference type="SUPFAM" id="SSF53720">
    <property type="entry name" value="ALDH-like"/>
    <property type="match status" value="1"/>
</dbReference>
<dbReference type="EMBL" id="JALDAX010000024">
    <property type="protein sequence ID" value="MCI3245712.1"/>
    <property type="molecule type" value="Genomic_DNA"/>
</dbReference>
<dbReference type="Pfam" id="PF00171">
    <property type="entry name" value="Aldedh"/>
    <property type="match status" value="1"/>
</dbReference>
<dbReference type="RefSeq" id="WP_242713209.1">
    <property type="nucleotide sequence ID" value="NZ_JALDAX010000024.1"/>
</dbReference>
<name>A0ABS9XXW6_9ACTN</name>
<dbReference type="InterPro" id="IPR029510">
    <property type="entry name" value="Ald_DH_CS_GLU"/>
</dbReference>
<dbReference type="InterPro" id="IPR015590">
    <property type="entry name" value="Aldehyde_DH_dom"/>
</dbReference>
<dbReference type="Gene3D" id="3.40.605.10">
    <property type="entry name" value="Aldehyde Dehydrogenase, Chain A, domain 1"/>
    <property type="match status" value="1"/>
</dbReference>
<evidence type="ECO:0000256" key="3">
    <source>
        <dbReference type="PROSITE-ProRule" id="PRU10007"/>
    </source>
</evidence>
<gene>
    <name evidence="6" type="ORF">MQN93_39005</name>
</gene>
<keyword evidence="7" id="KW-1185">Reference proteome</keyword>
<evidence type="ECO:0000256" key="4">
    <source>
        <dbReference type="RuleBase" id="RU003345"/>
    </source>
</evidence>
<keyword evidence="2 4" id="KW-0560">Oxidoreductase</keyword>
<reference evidence="6" key="1">
    <citation type="submission" date="2022-03" db="EMBL/GenBank/DDBJ databases">
        <title>Streptomyces 7R015 and 7R016 isolated from Barleria lupulina in Thailand.</title>
        <authorList>
            <person name="Kanchanasin P."/>
            <person name="Phongsopitanun W."/>
            <person name="Tanasupawat S."/>
        </authorList>
    </citation>
    <scope>NUCLEOTIDE SEQUENCE</scope>
    <source>
        <strain evidence="6">7R016</strain>
    </source>
</reference>
<dbReference type="CDD" id="cd07139">
    <property type="entry name" value="ALDH_AldA-Rv0768"/>
    <property type="match status" value="1"/>
</dbReference>
<protein>
    <submittedName>
        <fullName evidence="6">Aldehyde dehydrogenase</fullName>
    </submittedName>
</protein>
<dbReference type="PANTHER" id="PTHR42804:SF1">
    <property type="entry name" value="ALDEHYDE DEHYDROGENASE-RELATED"/>
    <property type="match status" value="1"/>
</dbReference>
<dbReference type="InterPro" id="IPR016163">
    <property type="entry name" value="Ald_DH_C"/>
</dbReference>
<dbReference type="PROSITE" id="PS00687">
    <property type="entry name" value="ALDEHYDE_DEHYDR_GLU"/>
    <property type="match status" value="1"/>
</dbReference>
<evidence type="ECO:0000313" key="7">
    <source>
        <dbReference type="Proteomes" id="UP001165270"/>
    </source>
</evidence>
<proteinExistence type="inferred from homology"/>
<evidence type="ECO:0000256" key="1">
    <source>
        <dbReference type="ARBA" id="ARBA00009986"/>
    </source>
</evidence>
<dbReference type="InterPro" id="IPR016161">
    <property type="entry name" value="Ald_DH/histidinol_DH"/>
</dbReference>
<organism evidence="6 7">
    <name type="scientific">Streptomyces spinosisporus</name>
    <dbReference type="NCBI Taxonomy" id="2927582"/>
    <lineage>
        <taxon>Bacteria</taxon>
        <taxon>Bacillati</taxon>
        <taxon>Actinomycetota</taxon>
        <taxon>Actinomycetes</taxon>
        <taxon>Kitasatosporales</taxon>
        <taxon>Streptomycetaceae</taxon>
        <taxon>Streptomyces</taxon>
    </lineage>
</organism>
<accession>A0ABS9XXW6</accession>